<gene>
    <name evidence="6" type="ordered locus">AS9A_0285</name>
</gene>
<keyword evidence="7" id="KW-1185">Reference proteome</keyword>
<dbReference type="PROSITE" id="PS51194">
    <property type="entry name" value="HELICASE_CTER"/>
    <property type="match status" value="1"/>
</dbReference>
<evidence type="ECO:0000313" key="7">
    <source>
        <dbReference type="Proteomes" id="UP000009235"/>
    </source>
</evidence>
<evidence type="ECO:0000256" key="3">
    <source>
        <dbReference type="SAM" id="MobiDB-lite"/>
    </source>
</evidence>
<dbReference type="NCBIfam" id="TIGR03817">
    <property type="entry name" value="DECH_helic"/>
    <property type="match status" value="1"/>
</dbReference>
<dbReference type="eggNOG" id="COG0514">
    <property type="taxonomic scope" value="Bacteria"/>
</dbReference>
<feature type="domain" description="Helicase C-terminal" evidence="5">
    <location>
        <begin position="317"/>
        <end position="470"/>
    </location>
</feature>
<dbReference type="InterPro" id="IPR022307">
    <property type="entry name" value="Helicase_put_actinobac"/>
</dbReference>
<accession>F6EG42</accession>
<dbReference type="GO" id="GO:0005524">
    <property type="term" value="F:ATP binding"/>
    <property type="evidence" value="ECO:0007669"/>
    <property type="project" value="UniProtKB-KW"/>
</dbReference>
<dbReference type="PANTHER" id="PTHR47957">
    <property type="entry name" value="ATP-DEPENDENT HELICASE HRQ1"/>
    <property type="match status" value="1"/>
</dbReference>
<reference evidence="6 7" key="1">
    <citation type="journal article" date="2011" name="J. Bacteriol.">
        <title>Complete genome sequence of Amycolicicoccus subflavus DQS3-9A1T, an actinomycete isolated from crude oil-polluted soil.</title>
        <authorList>
            <person name="Cai M."/>
            <person name="Chen W.M."/>
            <person name="Nie Y."/>
            <person name="Chi C.Q."/>
            <person name="Wang Y.N."/>
            <person name="Tang Y.Q."/>
            <person name="Li G.Y."/>
            <person name="Wu X.L."/>
        </authorList>
    </citation>
    <scope>NUCLEOTIDE SEQUENCE [LARGE SCALE GENOMIC DNA]</scope>
    <source>
        <strain evidence="7">DSM 45089 / DQS3-9A1</strain>
    </source>
</reference>
<dbReference type="Pfam" id="PF00270">
    <property type="entry name" value="DEAD"/>
    <property type="match status" value="1"/>
</dbReference>
<sequence length="816" mass="87046">MSISSGSPFHKDTATVARVSGTPPPPQARDFGEELIEALQPLSASAIGGSPAFTTVIPARSAEYVAWPEWVYEPLRDELVFSGVVQPYSHQIRAADLAHRGTNVVVATGTASGKSLAYQLPILTALAESPSATALYLSPTKALGADQLKNASRLTNAVAGLSTAHPYLYDGDTPTDIRPWIRNHARWVCTNPDMLHIGILPGHERWSRFFRGLKYVVIDECHHYRGVFGSGVAWVIRRLRRIAKRYGATPTFILASATSANPGAAATRLIGARCAEVTEDGSPHGSRTVALWEPGYLPDSDDLPERTRRSATTEAAGLTAALIREGARTLTFVRSRAGAEFAAVTVRRILEESGTDLANRVTAYRAGYLAEDRRRIEAELAEGALLGVTTTNALELGVDIAGLDAVVIAGFPGTRASFWQQAGRAGRRGQGAVVILVARDDPLDSYLVHNPESLLGKPVEATVTDPDNPYVQRPHLLCAASEHPLSDEEADRADVSATLGELVSEGLLRRRPHGWFIAPGLNPHEEVSIRGGTAGQIAIAESTTGELLGTVDAGRAPSTVHPGAVHLHQGDTYVVEELELQEGLALVRRDDPGWSTTSRSVSDIRITGIRTRAVYGDITLGLADVEVTSQVVSYLRRLPSGEILDTVELDMPPSTLHTVAVMWTISPERLDAEMVSEPDMPGSLHAAEHAAIGLLPLVATADRGDIGGVSTALHADTGLPTIFIYDGHPGGAGIAERGHSAIRQWLTATVDVIERCSCSTGCPACVQSPKCGNGNDPLDKAGAVRVLRTVLTDLPEEDTGLLNGHEPLLDQHGPTR</sequence>
<dbReference type="SMART" id="SM00487">
    <property type="entry name" value="DEXDc"/>
    <property type="match status" value="1"/>
</dbReference>
<dbReference type="Pfam" id="PF09369">
    <property type="entry name" value="MZB"/>
    <property type="match status" value="1"/>
</dbReference>
<dbReference type="Gene3D" id="3.40.50.300">
    <property type="entry name" value="P-loop containing nucleotide triphosphate hydrolases"/>
    <property type="match status" value="2"/>
</dbReference>
<dbReference type="InterPro" id="IPR027417">
    <property type="entry name" value="P-loop_NTPase"/>
</dbReference>
<keyword evidence="2" id="KW-0067">ATP-binding</keyword>
<keyword evidence="6" id="KW-0378">Hydrolase</keyword>
<keyword evidence="6" id="KW-0347">Helicase</keyword>
<feature type="region of interest" description="Disordered" evidence="3">
    <location>
        <begin position="1"/>
        <end position="30"/>
    </location>
</feature>
<dbReference type="STRING" id="443218.AS9A_0285"/>
<evidence type="ECO:0000313" key="6">
    <source>
        <dbReference type="EMBL" id="AEF38744.1"/>
    </source>
</evidence>
<dbReference type="Proteomes" id="UP000009235">
    <property type="component" value="Chromosome"/>
</dbReference>
<dbReference type="GO" id="GO:0043138">
    <property type="term" value="F:3'-5' DNA helicase activity"/>
    <property type="evidence" value="ECO:0007669"/>
    <property type="project" value="TreeGrafter"/>
</dbReference>
<dbReference type="PANTHER" id="PTHR47957:SF3">
    <property type="entry name" value="ATP-DEPENDENT HELICASE HRQ1"/>
    <property type="match status" value="1"/>
</dbReference>
<evidence type="ECO:0000259" key="4">
    <source>
        <dbReference type="PROSITE" id="PS51192"/>
    </source>
</evidence>
<dbReference type="InterPro" id="IPR055227">
    <property type="entry name" value="HRQ1_WHD"/>
</dbReference>
<dbReference type="Pfam" id="PF00271">
    <property type="entry name" value="Helicase_C"/>
    <property type="match status" value="1"/>
</dbReference>
<dbReference type="InterPro" id="IPR011545">
    <property type="entry name" value="DEAD/DEAH_box_helicase_dom"/>
</dbReference>
<dbReference type="CDD" id="cd17923">
    <property type="entry name" value="DEXHc_Hrq1-like"/>
    <property type="match status" value="1"/>
</dbReference>
<dbReference type="InterPro" id="IPR001650">
    <property type="entry name" value="Helicase_C-like"/>
</dbReference>
<evidence type="ECO:0000259" key="5">
    <source>
        <dbReference type="PROSITE" id="PS51194"/>
    </source>
</evidence>
<dbReference type="PROSITE" id="PS51192">
    <property type="entry name" value="HELICASE_ATP_BIND_1"/>
    <property type="match status" value="1"/>
</dbReference>
<name>F6EG42_HOYSD</name>
<dbReference type="EMBL" id="CP002786">
    <property type="protein sequence ID" value="AEF38744.1"/>
    <property type="molecule type" value="Genomic_DNA"/>
</dbReference>
<dbReference type="KEGG" id="asd:AS9A_0285"/>
<protein>
    <submittedName>
        <fullName evidence="6">Putative ATP-dependent helicase</fullName>
    </submittedName>
</protein>
<dbReference type="GO" id="GO:0036297">
    <property type="term" value="P:interstrand cross-link repair"/>
    <property type="evidence" value="ECO:0007669"/>
    <property type="project" value="TreeGrafter"/>
</dbReference>
<dbReference type="GO" id="GO:0006289">
    <property type="term" value="P:nucleotide-excision repair"/>
    <property type="evidence" value="ECO:0007669"/>
    <property type="project" value="TreeGrafter"/>
</dbReference>
<evidence type="ECO:0000256" key="2">
    <source>
        <dbReference type="ARBA" id="ARBA00022840"/>
    </source>
</evidence>
<keyword evidence="1" id="KW-0547">Nucleotide-binding</keyword>
<proteinExistence type="predicted"/>
<evidence type="ECO:0000256" key="1">
    <source>
        <dbReference type="ARBA" id="ARBA00022741"/>
    </source>
</evidence>
<feature type="domain" description="Helicase ATP-binding" evidence="4">
    <location>
        <begin position="95"/>
        <end position="277"/>
    </location>
</feature>
<dbReference type="FunFam" id="3.40.50.300:FF:001137">
    <property type="entry name" value="DEAD/DEAH box helicase"/>
    <property type="match status" value="1"/>
</dbReference>
<organism evidence="6 7">
    <name type="scientific">Hoyosella subflava (strain DSM 45089 / JCM 17490 / NBRC 109087 / DQS3-9A1)</name>
    <name type="common">Amycolicicoccus subflavus</name>
    <dbReference type="NCBI Taxonomy" id="443218"/>
    <lineage>
        <taxon>Bacteria</taxon>
        <taxon>Bacillati</taxon>
        <taxon>Actinomycetota</taxon>
        <taxon>Actinomycetes</taxon>
        <taxon>Mycobacteriales</taxon>
        <taxon>Hoyosellaceae</taxon>
        <taxon>Hoyosella</taxon>
    </lineage>
</organism>
<dbReference type="GO" id="GO:0003676">
    <property type="term" value="F:nucleic acid binding"/>
    <property type="evidence" value="ECO:0007669"/>
    <property type="project" value="InterPro"/>
</dbReference>
<dbReference type="InterPro" id="IPR014001">
    <property type="entry name" value="Helicase_ATP-bd"/>
</dbReference>
<dbReference type="AlphaFoldDB" id="F6EG42"/>
<dbReference type="SMART" id="SM00490">
    <property type="entry name" value="HELICc"/>
    <property type="match status" value="1"/>
</dbReference>
<dbReference type="InterPro" id="IPR018973">
    <property type="entry name" value="MZB"/>
</dbReference>
<dbReference type="eggNOG" id="COG1205">
    <property type="taxonomic scope" value="Bacteria"/>
</dbReference>
<dbReference type="HOGENOM" id="CLU_000809_3_2_11"/>
<dbReference type="SUPFAM" id="SSF52540">
    <property type="entry name" value="P-loop containing nucleoside triphosphate hydrolases"/>
    <property type="match status" value="1"/>
</dbReference>
<dbReference type="CDD" id="cd18797">
    <property type="entry name" value="SF2_C_Hrq"/>
    <property type="match status" value="1"/>
</dbReference>
<dbReference type="Pfam" id="PF22982">
    <property type="entry name" value="WHD_HRQ1"/>
    <property type="match status" value="1"/>
</dbReference>